<dbReference type="AlphaFoldDB" id="A0A974SSN7"/>
<organism evidence="1 2">
    <name type="scientific">Azospira restricta</name>
    <dbReference type="NCBI Taxonomy" id="404405"/>
    <lineage>
        <taxon>Bacteria</taxon>
        <taxon>Pseudomonadati</taxon>
        <taxon>Pseudomonadota</taxon>
        <taxon>Betaproteobacteria</taxon>
        <taxon>Rhodocyclales</taxon>
        <taxon>Rhodocyclaceae</taxon>
        <taxon>Azospira</taxon>
    </lineage>
</organism>
<evidence type="ECO:0000313" key="1">
    <source>
        <dbReference type="EMBL" id="QRJ65770.1"/>
    </source>
</evidence>
<dbReference type="CDD" id="cd00371">
    <property type="entry name" value="HMA"/>
    <property type="match status" value="1"/>
</dbReference>
<reference evidence="1" key="1">
    <citation type="submission" date="2020-11" db="EMBL/GenBank/DDBJ databases">
        <title>Azospira restricta DSM 18626 genome sequence.</title>
        <authorList>
            <person name="Moe W.M."/>
        </authorList>
    </citation>
    <scope>NUCLEOTIDE SEQUENCE</scope>
    <source>
        <strain evidence="1">DSM 18626</strain>
    </source>
</reference>
<evidence type="ECO:0000313" key="2">
    <source>
        <dbReference type="Proteomes" id="UP000663444"/>
    </source>
</evidence>
<gene>
    <name evidence="1" type="ORF">IWH25_15665</name>
</gene>
<dbReference type="KEGG" id="ares:IWH25_15665"/>
<name>A0A974SSN7_9RHOO</name>
<keyword evidence="2" id="KW-1185">Reference proteome</keyword>
<dbReference type="InterPro" id="IPR036163">
    <property type="entry name" value="HMA_dom_sf"/>
</dbReference>
<accession>A0A974SSN7</accession>
<dbReference type="GO" id="GO:0046872">
    <property type="term" value="F:metal ion binding"/>
    <property type="evidence" value="ECO:0007669"/>
    <property type="project" value="InterPro"/>
</dbReference>
<dbReference type="InterPro" id="IPR006121">
    <property type="entry name" value="HMA_dom"/>
</dbReference>
<sequence length="98" mass="10694">MAIAHHIPGRIRLKLHGGATEIGELPPLDEIRRELEATRGVSAVRVNLLARSCTVEYDAQIIPPTAWNDLLAGTASPAADALVGTLRAQYDAWRDRQD</sequence>
<dbReference type="Gene3D" id="3.30.70.100">
    <property type="match status" value="1"/>
</dbReference>
<dbReference type="Proteomes" id="UP000663444">
    <property type="component" value="Chromosome"/>
</dbReference>
<protein>
    <submittedName>
        <fullName evidence="1">Heavy-metal-associated domain-containing protein</fullName>
    </submittedName>
</protein>
<proteinExistence type="predicted"/>
<dbReference type="SUPFAM" id="SSF55008">
    <property type="entry name" value="HMA, heavy metal-associated domain"/>
    <property type="match status" value="1"/>
</dbReference>
<dbReference type="EMBL" id="CP064781">
    <property type="protein sequence ID" value="QRJ65770.1"/>
    <property type="molecule type" value="Genomic_DNA"/>
</dbReference>